<evidence type="ECO:0000256" key="3">
    <source>
        <dbReference type="ARBA" id="ARBA00023172"/>
    </source>
</evidence>
<name>A0A561VMG9_ACTTI</name>
<dbReference type="AlphaFoldDB" id="A0A561VMG9"/>
<evidence type="ECO:0000256" key="1">
    <source>
        <dbReference type="ARBA" id="ARBA00008857"/>
    </source>
</evidence>
<gene>
    <name evidence="5" type="ORF">FHX34_105658</name>
</gene>
<dbReference type="EMBL" id="VIWY01000005">
    <property type="protein sequence ID" value="TWG12790.1"/>
    <property type="molecule type" value="Genomic_DNA"/>
</dbReference>
<comment type="caution">
    <text evidence="5">The sequence shown here is derived from an EMBL/GenBank/DDBJ whole genome shotgun (WGS) entry which is preliminary data.</text>
</comment>
<dbReference type="InterPro" id="IPR013762">
    <property type="entry name" value="Integrase-like_cat_sf"/>
</dbReference>
<dbReference type="Proteomes" id="UP000320239">
    <property type="component" value="Unassembled WGS sequence"/>
</dbReference>
<keyword evidence="6" id="KW-1185">Reference proteome</keyword>
<dbReference type="Pfam" id="PF00589">
    <property type="entry name" value="Phage_integrase"/>
    <property type="match status" value="1"/>
</dbReference>
<accession>A0A561VMG9</accession>
<dbReference type="SUPFAM" id="SSF56349">
    <property type="entry name" value="DNA breaking-rejoining enzymes"/>
    <property type="match status" value="1"/>
</dbReference>
<reference evidence="5 6" key="1">
    <citation type="submission" date="2019-06" db="EMBL/GenBank/DDBJ databases">
        <title>Sequencing the genomes of 1000 actinobacteria strains.</title>
        <authorList>
            <person name="Klenk H.-P."/>
        </authorList>
    </citation>
    <scope>NUCLEOTIDE SEQUENCE [LARGE SCALE GENOMIC DNA]</scope>
    <source>
        <strain evidence="5 6">DSM 43866</strain>
    </source>
</reference>
<dbReference type="InterPro" id="IPR002104">
    <property type="entry name" value="Integrase_catalytic"/>
</dbReference>
<dbReference type="InterPro" id="IPR011010">
    <property type="entry name" value="DNA_brk_join_enz"/>
</dbReference>
<comment type="similarity">
    <text evidence="1">Belongs to the 'phage' integrase family.</text>
</comment>
<dbReference type="GO" id="GO:0015074">
    <property type="term" value="P:DNA integration"/>
    <property type="evidence" value="ECO:0007669"/>
    <property type="project" value="InterPro"/>
</dbReference>
<dbReference type="GO" id="GO:0003677">
    <property type="term" value="F:DNA binding"/>
    <property type="evidence" value="ECO:0007669"/>
    <property type="project" value="UniProtKB-KW"/>
</dbReference>
<evidence type="ECO:0000313" key="6">
    <source>
        <dbReference type="Proteomes" id="UP000320239"/>
    </source>
</evidence>
<protein>
    <submittedName>
        <fullName evidence="5">Phage integrase family protein</fullName>
    </submittedName>
</protein>
<sequence length="117" mass="13586">MRLYCDYLHREYGALDSDYVFVNLFAEPQGHPWGYPAVYDLVRRLRKRTGIAFAPHQYRHTYATWLLRRGAGMENVKELLGHASISTTIDTYGHLTVEDARRPLEGAGWFTGREVRL</sequence>
<keyword evidence="3" id="KW-0233">DNA recombination</keyword>
<evidence type="ECO:0000256" key="2">
    <source>
        <dbReference type="ARBA" id="ARBA00023125"/>
    </source>
</evidence>
<dbReference type="PANTHER" id="PTHR30349">
    <property type="entry name" value="PHAGE INTEGRASE-RELATED"/>
    <property type="match status" value="1"/>
</dbReference>
<evidence type="ECO:0000259" key="4">
    <source>
        <dbReference type="PROSITE" id="PS51898"/>
    </source>
</evidence>
<dbReference type="PROSITE" id="PS51898">
    <property type="entry name" value="TYR_RECOMBINASE"/>
    <property type="match status" value="1"/>
</dbReference>
<dbReference type="PANTHER" id="PTHR30349:SF41">
    <property type="entry name" value="INTEGRASE_RECOMBINASE PROTEIN MJ0367-RELATED"/>
    <property type="match status" value="1"/>
</dbReference>
<feature type="domain" description="Tyr recombinase" evidence="4">
    <location>
        <begin position="1"/>
        <end position="105"/>
    </location>
</feature>
<proteinExistence type="inferred from homology"/>
<keyword evidence="2" id="KW-0238">DNA-binding</keyword>
<organism evidence="5 6">
    <name type="scientific">Actinoplanes teichomyceticus</name>
    <dbReference type="NCBI Taxonomy" id="1867"/>
    <lineage>
        <taxon>Bacteria</taxon>
        <taxon>Bacillati</taxon>
        <taxon>Actinomycetota</taxon>
        <taxon>Actinomycetes</taxon>
        <taxon>Micromonosporales</taxon>
        <taxon>Micromonosporaceae</taxon>
        <taxon>Actinoplanes</taxon>
    </lineage>
</organism>
<dbReference type="InterPro" id="IPR050090">
    <property type="entry name" value="Tyrosine_recombinase_XerCD"/>
</dbReference>
<evidence type="ECO:0000313" key="5">
    <source>
        <dbReference type="EMBL" id="TWG12790.1"/>
    </source>
</evidence>
<dbReference type="Gene3D" id="1.10.443.10">
    <property type="entry name" value="Intergrase catalytic core"/>
    <property type="match status" value="1"/>
</dbReference>
<dbReference type="GO" id="GO:0006310">
    <property type="term" value="P:DNA recombination"/>
    <property type="evidence" value="ECO:0007669"/>
    <property type="project" value="UniProtKB-KW"/>
</dbReference>